<feature type="region of interest" description="Disordered" evidence="6">
    <location>
        <begin position="976"/>
        <end position="1011"/>
    </location>
</feature>
<keyword evidence="2" id="KW-0132">Cell division</keyword>
<dbReference type="PANTHER" id="PTHR12663">
    <property type="entry name" value="ANDROGEN INDUCED INHIBITOR OF PROLIFERATION AS3 / PDS5-RELATED"/>
    <property type="match status" value="1"/>
</dbReference>
<evidence type="ECO:0000313" key="8">
    <source>
        <dbReference type="Proteomes" id="UP001516023"/>
    </source>
</evidence>
<comment type="subcellular location">
    <subcellularLocation>
        <location evidence="1">Nucleus</location>
    </subcellularLocation>
</comment>
<evidence type="ECO:0000256" key="4">
    <source>
        <dbReference type="ARBA" id="ARBA00023242"/>
    </source>
</evidence>
<gene>
    <name evidence="7" type="ORF">HJC23_012081</name>
</gene>
<feature type="compositionally biased region" description="Low complexity" evidence="6">
    <location>
        <begin position="1462"/>
        <end position="1477"/>
    </location>
</feature>
<protein>
    <recommendedName>
        <fullName evidence="9">Sister chromatid cohesion protein</fullName>
    </recommendedName>
</protein>
<feature type="compositionally biased region" description="Low complexity" evidence="6">
    <location>
        <begin position="1589"/>
        <end position="1598"/>
    </location>
</feature>
<evidence type="ECO:0000256" key="2">
    <source>
        <dbReference type="ARBA" id="ARBA00022618"/>
    </source>
</evidence>
<feature type="compositionally biased region" description="Basic residues" evidence="6">
    <location>
        <begin position="1407"/>
        <end position="1418"/>
    </location>
</feature>
<dbReference type="Pfam" id="PF20168">
    <property type="entry name" value="PDS5"/>
    <property type="match status" value="1"/>
</dbReference>
<dbReference type="GO" id="GO:0005634">
    <property type="term" value="C:nucleus"/>
    <property type="evidence" value="ECO:0007669"/>
    <property type="project" value="UniProtKB-SubCell"/>
</dbReference>
<feature type="region of interest" description="Disordered" evidence="6">
    <location>
        <begin position="1390"/>
        <end position="1730"/>
    </location>
</feature>
<feature type="compositionally biased region" description="Basic residues" evidence="6">
    <location>
        <begin position="1720"/>
        <end position="1730"/>
    </location>
</feature>
<proteinExistence type="predicted"/>
<keyword evidence="8" id="KW-1185">Reference proteome</keyword>
<keyword evidence="5" id="KW-0131">Cell cycle</keyword>
<evidence type="ECO:0000256" key="1">
    <source>
        <dbReference type="ARBA" id="ARBA00004123"/>
    </source>
</evidence>
<reference evidence="7 8" key="1">
    <citation type="journal article" date="2020" name="G3 (Bethesda)">
        <title>Improved Reference Genome for Cyclotella cryptica CCMP332, a Model for Cell Wall Morphogenesis, Salinity Adaptation, and Lipid Production in Diatoms (Bacillariophyta).</title>
        <authorList>
            <person name="Roberts W.R."/>
            <person name="Downey K.M."/>
            <person name="Ruck E.C."/>
            <person name="Traller J.C."/>
            <person name="Alverson A.J."/>
        </authorList>
    </citation>
    <scope>NUCLEOTIDE SEQUENCE [LARGE SCALE GENOMIC DNA]</scope>
    <source>
        <strain evidence="7 8">CCMP332</strain>
    </source>
</reference>
<evidence type="ECO:0000256" key="5">
    <source>
        <dbReference type="ARBA" id="ARBA00023306"/>
    </source>
</evidence>
<name>A0ABD3PTP0_9STRA</name>
<evidence type="ECO:0000256" key="6">
    <source>
        <dbReference type="SAM" id="MobiDB-lite"/>
    </source>
</evidence>
<keyword evidence="4" id="KW-0539">Nucleus</keyword>
<organism evidence="7 8">
    <name type="scientific">Cyclotella cryptica</name>
    <dbReference type="NCBI Taxonomy" id="29204"/>
    <lineage>
        <taxon>Eukaryota</taxon>
        <taxon>Sar</taxon>
        <taxon>Stramenopiles</taxon>
        <taxon>Ochrophyta</taxon>
        <taxon>Bacillariophyta</taxon>
        <taxon>Coscinodiscophyceae</taxon>
        <taxon>Thalassiosirophycidae</taxon>
        <taxon>Stephanodiscales</taxon>
        <taxon>Stephanodiscaceae</taxon>
        <taxon>Cyclotella</taxon>
    </lineage>
</organism>
<dbReference type="SUPFAM" id="SSF48371">
    <property type="entry name" value="ARM repeat"/>
    <property type="match status" value="1"/>
</dbReference>
<dbReference type="InterPro" id="IPR016024">
    <property type="entry name" value="ARM-type_fold"/>
</dbReference>
<evidence type="ECO:0008006" key="9">
    <source>
        <dbReference type="Google" id="ProtNLM"/>
    </source>
</evidence>
<feature type="compositionally biased region" description="Acidic residues" evidence="6">
    <location>
        <begin position="984"/>
        <end position="993"/>
    </location>
</feature>
<dbReference type="Proteomes" id="UP001516023">
    <property type="component" value="Unassembled WGS sequence"/>
</dbReference>
<evidence type="ECO:0000313" key="7">
    <source>
        <dbReference type="EMBL" id="KAL3791096.1"/>
    </source>
</evidence>
<accession>A0ABD3PTP0</accession>
<feature type="compositionally biased region" description="Low complexity" evidence="6">
    <location>
        <begin position="1704"/>
        <end position="1717"/>
    </location>
</feature>
<sequence>MSRSAKKAVAVLSGAYLEGAGNKNETIRRLREITSELSSSEISPSSHPTLSSLPPVLCSTPLLRSSDKQIRLHTVLACMELFYVYAPSPPWDDAETLDIFDQTIRQLGNLAHCTASREFESYFRILEMLSEVKIGVVLVDLIRTESECRTRAEETLQELIKTLLAGVHVDHPPEVGTHAENAIAACLEEFETVIPIGVLDELLLAVGQGPVVYVPNPEYSKAVARKKRDGAEKELPPKEIQQTHCAYLVAAKVIRKTEDKVSSPVAALLNGLLGGDESVVRKTSIACADSEEWGVKKKGTIVATAPSNEVNVYSITYELHRIAPNILTTVIGTVASNLVSGDVGARGRATKLLGRLFGARTSDVARRFGPCFREWLRRSIDSEPKIRETMVKCLTNFLSNKHAETALCQDVNDALANIIINEPVLDIRLLAIHQVCDVAHNATYGEDEAIGRQSNPPISAISAELLQAVGTRVGSKNKTEHRDAITGLGQIYHRHYMKRKLSDLQEGGDDVNIGEILEVLRAECLSSCGDKRKKQTTDDKFGWIPQKVFECVSFPDASDPDMRNRIFQLVDDVLLGSAKSHSLSPTSRAVGLAMILHSLKGKDNARKWMTTLFTQRANLQRALGSYLDARLRAKNYETGSAEAFTADAEAMEKLEVVASLTAPIGSGSPLNSDAAFAVLKKLHTAKDKHIFRILSTIATPIHSPVARARAFDELPKRTKSLGNETSSWVKSLARRCSMGSFFNTESIEHCIILSQECFEADDCEASSLFLECVKIATSVFPTLGATEEGFKNLAEFFDSCQTTSVSHSTKKDMEKFGLLTSISDILAKAASCRPAVDGKSESKADESTTTLRSQLLRLCTRDGTPEQAKNSVHAISSLINPQTKSTDVASRLRKEKEEFLPLLKALVSPSRLSIPDDDSNLKHQSRIVSVLSAIAAISECAPYAFNTPGEGGKSGWGKRALEFALNAVLLGKRQSLNTSRDADGNSESENEVDSPEKSGRLSPRKKSSKKQYESSVHCRMLCGAIELLVTHIKSTISKLKSDRTQSKYSVLEEPSTTYLSEVFCVLVQIIEAGGVPPSSVNGRYCKTEEDQAELRRCAAVNLIKLSDASLQLEQKYLTPRMWHILSNAVLDKATSVRESVMEELSTMYTASRFMPSLRFVALITLCVDSDHGHLSANANAANVGRRSVSIKTAATQCIKSIRNTFQSTQAQCRSLGREAEKNFESRLKMKIMPEYCVPYAFHLLAFRHETPGAAGALNADDSFLDEDELANAEASQKTLKKRLKWLFDPLIHSLGEGADNISFLLRMVELIGKHPPIDVSKYSSASSLDIELEDASVAGDSVEKEAAARMQVICQFARESLLSYVKKDVNLTVYPGSIAVPADLFAPRLQSSQSPIHDDDSDEDVPRKRRQQPRKSNSKKSVPASKVKKTAPAPSRGSSEKLNARSAPLPSKDDQLNKAMLSPAPSSSNSGSVSPASKGDESSVFGEDGPIFSPAASPLPSDTADFANGLDVSPIAQAETPVKQSSKKTNTRFSGVESKVANKKRKSNDIEPFDEFPSPFDSEGPSFLSSQGSSKEKKSVNNAKKRKSTPTSGGTASTGKEKKPSSQKSKATPVSVDSKVMVNITNTSGPTKKELAVLKKKKSPNNSMSQATDDELDFPISPAKEAVRRSGKSASLLSEKSIPARQARAPSKAKVGKRKKAADSSPSTTSPSEPSPSARRGTRSSARLRT</sequence>
<dbReference type="PANTHER" id="PTHR12663:SF0">
    <property type="entry name" value="PRECOCIOUS DISSOCIATION OF SISTERS 5, ISOFORM A"/>
    <property type="match status" value="1"/>
</dbReference>
<dbReference type="EMBL" id="JABMIG020000118">
    <property type="protein sequence ID" value="KAL3791096.1"/>
    <property type="molecule type" value="Genomic_DNA"/>
</dbReference>
<keyword evidence="3" id="KW-0498">Mitosis</keyword>
<dbReference type="GO" id="GO:0051301">
    <property type="term" value="P:cell division"/>
    <property type="evidence" value="ECO:0007669"/>
    <property type="project" value="UniProtKB-KW"/>
</dbReference>
<evidence type="ECO:0000256" key="3">
    <source>
        <dbReference type="ARBA" id="ARBA00022776"/>
    </source>
</evidence>
<comment type="caution">
    <text evidence="7">The sequence shown here is derived from an EMBL/GenBank/DDBJ whole genome shotgun (WGS) entry which is preliminary data.</text>
</comment>
<dbReference type="InterPro" id="IPR039776">
    <property type="entry name" value="Pds5"/>
</dbReference>